<dbReference type="InterPro" id="IPR031160">
    <property type="entry name" value="F_BAR_dom"/>
</dbReference>
<feature type="region of interest" description="Disordered" evidence="3">
    <location>
        <begin position="365"/>
        <end position="414"/>
    </location>
</feature>
<evidence type="ECO:0000313" key="6">
    <source>
        <dbReference type="EMBL" id="CAE6480628.1"/>
    </source>
</evidence>
<dbReference type="SMART" id="SM00055">
    <property type="entry name" value="FCH"/>
    <property type="match status" value="1"/>
</dbReference>
<dbReference type="SMART" id="SM00324">
    <property type="entry name" value="RhoGAP"/>
    <property type="match status" value="1"/>
</dbReference>
<evidence type="ECO:0000313" key="7">
    <source>
        <dbReference type="Proteomes" id="UP000663841"/>
    </source>
</evidence>
<evidence type="ECO:0000259" key="5">
    <source>
        <dbReference type="PROSITE" id="PS51741"/>
    </source>
</evidence>
<feature type="region of interest" description="Disordered" evidence="3">
    <location>
        <begin position="1"/>
        <end position="32"/>
    </location>
</feature>
<comment type="caution">
    <text evidence="6">The sequence shown here is derived from an EMBL/GenBank/DDBJ whole genome shotgun (WGS) entry which is preliminary data.</text>
</comment>
<feature type="coiled-coil region" evidence="2">
    <location>
        <begin position="143"/>
        <end position="205"/>
    </location>
</feature>
<feature type="region of interest" description="Disordered" evidence="3">
    <location>
        <begin position="710"/>
        <end position="783"/>
    </location>
</feature>
<dbReference type="SMART" id="SM01327">
    <property type="entry name" value="Zds_C"/>
    <property type="match status" value="1"/>
</dbReference>
<feature type="compositionally biased region" description="Low complexity" evidence="3">
    <location>
        <begin position="1085"/>
        <end position="1101"/>
    </location>
</feature>
<name>A0A8H3CC00_9AGAM</name>
<dbReference type="PANTHER" id="PTHR28089:SF1">
    <property type="entry name" value="PROTEIN ZDS1-RELATED"/>
    <property type="match status" value="1"/>
</dbReference>
<feature type="compositionally biased region" description="Basic and acidic residues" evidence="3">
    <location>
        <begin position="1176"/>
        <end position="1196"/>
    </location>
</feature>
<feature type="compositionally biased region" description="Pro residues" evidence="3">
    <location>
        <begin position="1102"/>
        <end position="1116"/>
    </location>
</feature>
<feature type="compositionally biased region" description="Polar residues" evidence="3">
    <location>
        <begin position="877"/>
        <end position="887"/>
    </location>
</feature>
<feature type="domain" description="Rho-GAP" evidence="4">
    <location>
        <begin position="451"/>
        <end position="646"/>
    </location>
</feature>
<dbReference type="Gene3D" id="1.10.555.10">
    <property type="entry name" value="Rho GTPase activation protein"/>
    <property type="match status" value="1"/>
</dbReference>
<feature type="region of interest" description="Disordered" evidence="3">
    <location>
        <begin position="942"/>
        <end position="1122"/>
    </location>
</feature>
<dbReference type="Pfam" id="PF00620">
    <property type="entry name" value="RhoGAP"/>
    <property type="match status" value="1"/>
</dbReference>
<accession>A0A8H3CC00</accession>
<evidence type="ECO:0000256" key="2">
    <source>
        <dbReference type="SAM" id="Coils"/>
    </source>
</evidence>
<feature type="region of interest" description="Disordered" evidence="3">
    <location>
        <begin position="1176"/>
        <end position="1354"/>
    </location>
</feature>
<feature type="compositionally biased region" description="Low complexity" evidence="3">
    <location>
        <begin position="394"/>
        <end position="414"/>
    </location>
</feature>
<dbReference type="InterPro" id="IPR001060">
    <property type="entry name" value="FCH_dom"/>
</dbReference>
<protein>
    <submittedName>
        <fullName evidence="6">Uncharacterized protein</fullName>
    </submittedName>
</protein>
<dbReference type="EMBL" id="CAJMWW010000659">
    <property type="protein sequence ID" value="CAE6480628.1"/>
    <property type="molecule type" value="Genomic_DNA"/>
</dbReference>
<dbReference type="PROSITE" id="PS50238">
    <property type="entry name" value="RHOGAP"/>
    <property type="match status" value="1"/>
</dbReference>
<evidence type="ECO:0000259" key="4">
    <source>
        <dbReference type="PROSITE" id="PS50238"/>
    </source>
</evidence>
<evidence type="ECO:0000256" key="3">
    <source>
        <dbReference type="SAM" id="MobiDB-lite"/>
    </source>
</evidence>
<dbReference type="SUPFAM" id="SSF48350">
    <property type="entry name" value="GTPase activation domain, GAP"/>
    <property type="match status" value="1"/>
</dbReference>
<evidence type="ECO:0000256" key="1">
    <source>
        <dbReference type="PROSITE-ProRule" id="PRU01077"/>
    </source>
</evidence>
<dbReference type="InterPro" id="IPR040206">
    <property type="entry name" value="Zds1/2"/>
</dbReference>
<dbReference type="Pfam" id="PF08632">
    <property type="entry name" value="Zds_C"/>
    <property type="match status" value="1"/>
</dbReference>
<feature type="compositionally biased region" description="Basic and acidic residues" evidence="3">
    <location>
        <begin position="888"/>
        <end position="903"/>
    </location>
</feature>
<proteinExistence type="predicted"/>
<dbReference type="InterPro" id="IPR013941">
    <property type="entry name" value="ZDS1_C"/>
</dbReference>
<dbReference type="Proteomes" id="UP000663841">
    <property type="component" value="Unassembled WGS sequence"/>
</dbReference>
<feature type="compositionally biased region" description="Pro residues" evidence="3">
    <location>
        <begin position="16"/>
        <end position="25"/>
    </location>
</feature>
<organism evidence="6 7">
    <name type="scientific">Rhizoctonia solani</name>
    <dbReference type="NCBI Taxonomy" id="456999"/>
    <lineage>
        <taxon>Eukaryota</taxon>
        <taxon>Fungi</taxon>
        <taxon>Dikarya</taxon>
        <taxon>Basidiomycota</taxon>
        <taxon>Agaricomycotina</taxon>
        <taxon>Agaricomycetes</taxon>
        <taxon>Cantharellales</taxon>
        <taxon>Ceratobasidiaceae</taxon>
        <taxon>Rhizoctonia</taxon>
    </lineage>
</organism>
<feature type="domain" description="F-BAR" evidence="5">
    <location>
        <begin position="48"/>
        <end position="352"/>
    </location>
</feature>
<dbReference type="PROSITE" id="PS51741">
    <property type="entry name" value="F_BAR"/>
    <property type="match status" value="1"/>
</dbReference>
<dbReference type="PANTHER" id="PTHR28089">
    <property type="entry name" value="PROTEIN ZDS1-RELATED"/>
    <property type="match status" value="1"/>
</dbReference>
<dbReference type="GO" id="GO:0010971">
    <property type="term" value="P:positive regulation of G2/M transition of mitotic cell cycle"/>
    <property type="evidence" value="ECO:0007669"/>
    <property type="project" value="TreeGrafter"/>
</dbReference>
<sequence>MPEPQYPPRTMSLPQGTPPGSPGSPSPTDWGDDIPVVSIAAGEDIVPTGFDEAVLRNLCELDCGVPLLLDRIKQSMVSCREASIFFRKRAALEDEFGRGLYKLARTTSEVYAMNDGKAGSFVSAWSSTMKIHEIMGESRIRFAQRLAEMSDELASLAKEVEKNRKSAKDLGTRYERALQDAEAAMEKAKARVSAVTEELERVLVAKEGETMKDAGLRGADGRVIGTGGAGKGALGKAVAKGGALLKGKPASLQKQEEDIRARLSMASDGYRQSMLETQKIRQEYFNFQLPRILRSLKECADEIDLGTQYHLSRYAFLLESTILTDGATLCPMSIEDGPGIKLTIESIDNRTDFKLYMQNYAVAHGAPKGPRREGPAEDGFLPPLPTLDTVQSHVSSSTSVYPSSSTSSSVPSSTPTYLHAQAYGPTQIFPPPASLPAAPAPPPMYTPSFGIPLAHLVVRDGTEQPRVLTKCAEAIEKHGLDSVGIYRLSGTTSRVRELRSVLDKDIDNVDLDSPEWTTDINNITSVLKMWFRELPEPLLTWELYSHFVEAAQIEGERLRSIRLHEHVNALPDANYSTLKYLMGHLYRISEREHVNQMSRSNLAIVFGPTLLGARREDGELGASVVQDTSWQCKAIETILDNIGRLFEGSELVVDDTLPMSTRRSGDRPEEEGYWDAIGEEEEGPHLFWVPAHLHPEIAPSEFRAFLKEHARAASDEGHEGSSEGSEESHDDKPLPFPGPARSLSTGVARKKSMLSRQYRGNDTDEEDPQPVRRSRGSIYGGPQLTINDLQKIDELAQDADPAKLRAVLRRSLSLNVAPSFLDKADALPDNTDEADSPIIVPRPGQILRRAARTKIRKPNLPGDGGGHRFASTRRAGRTNSASAVLSSQDDHRSESDHTTESEPHAQAQTLAPPEDDWHSDRPLSYTDESIIFDAYADRRDSMTSLASDEAPLDPAPAVMPVKHPEPEPVVEETMSEPELYHPAPQRHIGPIEPPESQRTPSPPRSQTASPASSDLHLPPSQTPAHPIPGAPATAAARKEKKGGLFGMGKKSKKDKDSEKETGFFGSLFGSGKSKKPDDSTGNFSGGQAAAAALLGASKSKSPAPPHSQLPNQPPIQPSANGTYARYPIHVERAVYRLSHIKLANPRRPLYEQVLISNLMFWYLGVINKQQQEEKVRAAEKEREEREKKDKEKDKGGKSKPGGNGRKAEMAVRGPQYEMQNRQASGMAEEYHQQRPASAPPAGDRQFHLPARQQRVQSAGEVEFGYNVGANGGAGPQGLPPGAMAPQATSPSSQTIINSINSGAYGGGGPYPSMSRPKSAGKGSSGSMGSRKHREGSEEDTPLNQLGGSLGRKAR</sequence>
<dbReference type="InterPro" id="IPR027267">
    <property type="entry name" value="AH/BAR_dom_sf"/>
</dbReference>
<reference evidence="6" key="1">
    <citation type="submission" date="2021-01" db="EMBL/GenBank/DDBJ databases">
        <authorList>
            <person name="Kaushik A."/>
        </authorList>
    </citation>
    <scope>NUCLEOTIDE SEQUENCE</scope>
    <source>
        <strain evidence="6">AG3-T5</strain>
    </source>
</reference>
<feature type="compositionally biased region" description="Low complexity" evidence="3">
    <location>
        <begin position="1310"/>
        <end position="1328"/>
    </location>
</feature>
<feature type="compositionally biased region" description="Basic and acidic residues" evidence="3">
    <location>
        <begin position="710"/>
        <end position="733"/>
    </location>
</feature>
<dbReference type="InterPro" id="IPR008936">
    <property type="entry name" value="Rho_GTPase_activation_prot"/>
</dbReference>
<feature type="compositionally biased region" description="Low complexity" evidence="3">
    <location>
        <begin position="1062"/>
        <end position="1071"/>
    </location>
</feature>
<dbReference type="GO" id="GO:0007165">
    <property type="term" value="P:signal transduction"/>
    <property type="evidence" value="ECO:0007669"/>
    <property type="project" value="InterPro"/>
</dbReference>
<dbReference type="GO" id="GO:0030010">
    <property type="term" value="P:establishment of cell polarity"/>
    <property type="evidence" value="ECO:0007669"/>
    <property type="project" value="TreeGrafter"/>
</dbReference>
<dbReference type="InterPro" id="IPR000198">
    <property type="entry name" value="RhoGAP_dom"/>
</dbReference>
<dbReference type="SUPFAM" id="SSF103657">
    <property type="entry name" value="BAR/IMD domain-like"/>
    <property type="match status" value="1"/>
</dbReference>
<feature type="region of interest" description="Disordered" evidence="3">
    <location>
        <begin position="825"/>
        <end position="923"/>
    </location>
</feature>
<keyword evidence="1 2" id="KW-0175">Coiled coil</keyword>
<dbReference type="Pfam" id="PF00611">
    <property type="entry name" value="FCH"/>
    <property type="match status" value="1"/>
</dbReference>
<feature type="compositionally biased region" description="Polar residues" evidence="3">
    <location>
        <begin position="996"/>
        <end position="1012"/>
    </location>
</feature>
<dbReference type="GO" id="GO:0005737">
    <property type="term" value="C:cytoplasm"/>
    <property type="evidence" value="ECO:0007669"/>
    <property type="project" value="TreeGrafter"/>
</dbReference>
<gene>
    <name evidence="6" type="ORF">RDB_LOCUS206145</name>
</gene>
<dbReference type="Gene3D" id="1.20.1270.60">
    <property type="entry name" value="Arfaptin homology (AH) domain/BAR domain"/>
    <property type="match status" value="1"/>
</dbReference>